<comment type="caution">
    <text evidence="9">The sequence shown here is derived from an EMBL/GenBank/DDBJ whole genome shotgun (WGS) entry which is preliminary data.</text>
</comment>
<feature type="domain" description="ABC transmembrane type-1" evidence="8">
    <location>
        <begin position="41"/>
        <end position="235"/>
    </location>
</feature>
<dbReference type="AlphaFoldDB" id="A0AAJ1V1W3"/>
<dbReference type="PROSITE" id="PS50928">
    <property type="entry name" value="ABC_TM1"/>
    <property type="match status" value="1"/>
</dbReference>
<proteinExistence type="inferred from homology"/>
<evidence type="ECO:0000313" key="9">
    <source>
        <dbReference type="EMBL" id="MDK7186950.1"/>
    </source>
</evidence>
<dbReference type="Proteomes" id="UP001229251">
    <property type="component" value="Unassembled WGS sequence"/>
</dbReference>
<dbReference type="InterPro" id="IPR051322">
    <property type="entry name" value="AA_ABC_Transporter_Permease"/>
</dbReference>
<dbReference type="PANTHER" id="PTHR30450">
    <property type="entry name" value="ABC TRANSPORTER PERMEASE"/>
    <property type="match status" value="1"/>
</dbReference>
<keyword evidence="6 7" id="KW-0472">Membrane</keyword>
<dbReference type="Pfam" id="PF00528">
    <property type="entry name" value="BPD_transp_1"/>
    <property type="match status" value="1"/>
</dbReference>
<organism evidence="9 10">
    <name type="scientific">Facklamia hominis</name>
    <dbReference type="NCBI Taxonomy" id="178214"/>
    <lineage>
        <taxon>Bacteria</taxon>
        <taxon>Bacillati</taxon>
        <taxon>Bacillota</taxon>
        <taxon>Bacilli</taxon>
        <taxon>Lactobacillales</taxon>
        <taxon>Aerococcaceae</taxon>
        <taxon>Facklamia</taxon>
    </lineage>
</organism>
<keyword evidence="5 7" id="KW-1133">Transmembrane helix</keyword>
<keyword evidence="4 7" id="KW-0812">Transmembrane</keyword>
<evidence type="ECO:0000256" key="2">
    <source>
        <dbReference type="ARBA" id="ARBA00022448"/>
    </source>
</evidence>
<evidence type="ECO:0000256" key="6">
    <source>
        <dbReference type="ARBA" id="ARBA00023136"/>
    </source>
</evidence>
<protein>
    <submittedName>
        <fullName evidence="9">Methionine ABC transporter permease</fullName>
    </submittedName>
</protein>
<dbReference type="InterPro" id="IPR000515">
    <property type="entry name" value="MetI-like"/>
</dbReference>
<dbReference type="InterPro" id="IPR035906">
    <property type="entry name" value="MetI-like_sf"/>
</dbReference>
<dbReference type="EMBL" id="JASOOE010000004">
    <property type="protein sequence ID" value="MDK7186950.1"/>
    <property type="molecule type" value="Genomic_DNA"/>
</dbReference>
<evidence type="ECO:0000256" key="7">
    <source>
        <dbReference type="RuleBase" id="RU363032"/>
    </source>
</evidence>
<dbReference type="SUPFAM" id="SSF161098">
    <property type="entry name" value="MetI-like"/>
    <property type="match status" value="1"/>
</dbReference>
<comment type="subcellular location">
    <subcellularLocation>
        <location evidence="1 7">Cell membrane</location>
        <topology evidence="1 7">Multi-pass membrane protein</topology>
    </subcellularLocation>
</comment>
<sequence length="246" mass="26677">MDNLRIELFDSVQEQFPNFSNWMAEHLPYAWPLLDEFVKGFIETVYMLGLTIIFAGLLGLIIGVIITVTGPKGILPNRTIYKILDSFINIFRSIPFIILLALLVGVTRWIVGTSIGPSAAAVPIIAGTIPFFARQVEIALLEVDPGVIEAALAMGSTPWDIITRVYLREGLPSLLRVSASTIISVIGLTAMAGAVGGGGLGTVAIARGYQRSRMDVILVATVLILVIVFISQVIFNGLIRLCDHRD</sequence>
<accession>A0AAJ1V1W3</accession>
<feature type="transmembrane region" description="Helical" evidence="7">
    <location>
        <begin position="182"/>
        <end position="205"/>
    </location>
</feature>
<evidence type="ECO:0000259" key="8">
    <source>
        <dbReference type="PROSITE" id="PS50928"/>
    </source>
</evidence>
<dbReference type="RefSeq" id="WP_006908277.1">
    <property type="nucleotide sequence ID" value="NZ_CP138857.1"/>
</dbReference>
<feature type="transmembrane region" description="Helical" evidence="7">
    <location>
        <begin position="45"/>
        <end position="69"/>
    </location>
</feature>
<dbReference type="PANTHER" id="PTHR30450:SF1">
    <property type="entry name" value="D-METHIONINE TRANSPORT SYSTEM PERMEASE PROTEIN METI-RELATED"/>
    <property type="match status" value="1"/>
</dbReference>
<evidence type="ECO:0000313" key="10">
    <source>
        <dbReference type="Proteomes" id="UP001229251"/>
    </source>
</evidence>
<dbReference type="GO" id="GO:0048473">
    <property type="term" value="P:D-methionine transmembrane transport"/>
    <property type="evidence" value="ECO:0007669"/>
    <property type="project" value="TreeGrafter"/>
</dbReference>
<evidence type="ECO:0000256" key="4">
    <source>
        <dbReference type="ARBA" id="ARBA00022692"/>
    </source>
</evidence>
<reference evidence="9" key="1">
    <citation type="submission" date="2023-05" db="EMBL/GenBank/DDBJ databases">
        <title>Cataloging the Phylogenetic Diversity of Human Bladder Bacteria.</title>
        <authorList>
            <person name="Du J."/>
        </authorList>
    </citation>
    <scope>NUCLEOTIDE SEQUENCE</scope>
    <source>
        <strain evidence="9">UMB1231</strain>
    </source>
</reference>
<name>A0AAJ1V1W3_9LACT</name>
<keyword evidence="3" id="KW-1003">Cell membrane</keyword>
<dbReference type="GO" id="GO:0005886">
    <property type="term" value="C:plasma membrane"/>
    <property type="evidence" value="ECO:0007669"/>
    <property type="project" value="UniProtKB-SubCell"/>
</dbReference>
<comment type="similarity">
    <text evidence="7">Belongs to the binding-protein-dependent transport system permease family.</text>
</comment>
<feature type="transmembrane region" description="Helical" evidence="7">
    <location>
        <begin position="90"/>
        <end position="111"/>
    </location>
</feature>
<evidence type="ECO:0000256" key="3">
    <source>
        <dbReference type="ARBA" id="ARBA00022475"/>
    </source>
</evidence>
<dbReference type="Gene3D" id="1.10.3720.10">
    <property type="entry name" value="MetI-like"/>
    <property type="match status" value="1"/>
</dbReference>
<dbReference type="CDD" id="cd06261">
    <property type="entry name" value="TM_PBP2"/>
    <property type="match status" value="1"/>
</dbReference>
<feature type="transmembrane region" description="Helical" evidence="7">
    <location>
        <begin position="217"/>
        <end position="239"/>
    </location>
</feature>
<evidence type="ECO:0000256" key="5">
    <source>
        <dbReference type="ARBA" id="ARBA00022989"/>
    </source>
</evidence>
<gene>
    <name evidence="9" type="ORF">QP433_03045</name>
</gene>
<evidence type="ECO:0000256" key="1">
    <source>
        <dbReference type="ARBA" id="ARBA00004651"/>
    </source>
</evidence>
<keyword evidence="2 7" id="KW-0813">Transport</keyword>